<dbReference type="eggNOG" id="COG1943">
    <property type="taxonomic scope" value="Bacteria"/>
</dbReference>
<organism evidence="1 2">
    <name type="scientific">Bernardetia litoralis (strain ATCC 23117 / DSM 6794 / NBRC 15988 / NCIMB 1366 / Fx l1 / Sio-4)</name>
    <name type="common">Flexibacter litoralis</name>
    <dbReference type="NCBI Taxonomy" id="880071"/>
    <lineage>
        <taxon>Bacteria</taxon>
        <taxon>Pseudomonadati</taxon>
        <taxon>Bacteroidota</taxon>
        <taxon>Cytophagia</taxon>
        <taxon>Cytophagales</taxon>
        <taxon>Bernardetiaceae</taxon>
        <taxon>Bernardetia</taxon>
    </lineage>
</organism>
<sequence length="126" mass="15430">MWFCNYAKSYSFNLGTARKNEKEMPHVSFMKHTTHEFLKDLKTHHPQILPRFASNQEDRKYQFWQRNSLPVILYSQKILEQKLDYIHHNPTAGKWNLASDYVEYYYSSAKFYEEEIKDFEFLVDYR</sequence>
<gene>
    <name evidence="1" type="ordered locus">Fleli_3990</name>
</gene>
<dbReference type="GO" id="GO:0003677">
    <property type="term" value="F:DNA binding"/>
    <property type="evidence" value="ECO:0007669"/>
    <property type="project" value="InterPro"/>
</dbReference>
<dbReference type="GO" id="GO:0004803">
    <property type="term" value="F:transposase activity"/>
    <property type="evidence" value="ECO:0007669"/>
    <property type="project" value="InterPro"/>
</dbReference>
<evidence type="ECO:0000313" key="2">
    <source>
        <dbReference type="Proteomes" id="UP000006054"/>
    </source>
</evidence>
<dbReference type="InterPro" id="IPR036515">
    <property type="entry name" value="Transposase_17_sf"/>
</dbReference>
<dbReference type="RefSeq" id="WP_014799715.1">
    <property type="nucleotide sequence ID" value="NC_018018.1"/>
</dbReference>
<evidence type="ECO:0008006" key="3">
    <source>
        <dbReference type="Google" id="ProtNLM"/>
    </source>
</evidence>
<evidence type="ECO:0000313" key="1">
    <source>
        <dbReference type="EMBL" id="AFM06292.1"/>
    </source>
</evidence>
<dbReference type="SUPFAM" id="SSF143422">
    <property type="entry name" value="Transposase IS200-like"/>
    <property type="match status" value="1"/>
</dbReference>
<dbReference type="GO" id="GO:0006313">
    <property type="term" value="P:DNA transposition"/>
    <property type="evidence" value="ECO:0007669"/>
    <property type="project" value="InterPro"/>
</dbReference>
<dbReference type="Proteomes" id="UP000006054">
    <property type="component" value="Chromosome"/>
</dbReference>
<dbReference type="EMBL" id="CP003345">
    <property type="protein sequence ID" value="AFM06292.1"/>
    <property type="molecule type" value="Genomic_DNA"/>
</dbReference>
<dbReference type="STRING" id="880071.Fleli_3990"/>
<name>I4AQQ7_BERLS</name>
<keyword evidence="2" id="KW-1185">Reference proteome</keyword>
<protein>
    <recommendedName>
        <fullName evidence="3">Transposase</fullName>
    </recommendedName>
</protein>
<dbReference type="KEGG" id="fli:Fleli_3990"/>
<reference evidence="2" key="1">
    <citation type="submission" date="2012-06" db="EMBL/GenBank/DDBJ databases">
        <title>The complete genome of Flexibacter litoralis DSM 6794.</title>
        <authorList>
            <person name="Lucas S."/>
            <person name="Copeland A."/>
            <person name="Lapidus A."/>
            <person name="Glavina del Rio T."/>
            <person name="Dalin E."/>
            <person name="Tice H."/>
            <person name="Bruce D."/>
            <person name="Goodwin L."/>
            <person name="Pitluck S."/>
            <person name="Peters L."/>
            <person name="Ovchinnikova G."/>
            <person name="Lu M."/>
            <person name="Kyrpides N."/>
            <person name="Mavromatis K."/>
            <person name="Ivanova N."/>
            <person name="Brettin T."/>
            <person name="Detter J.C."/>
            <person name="Han C."/>
            <person name="Larimer F."/>
            <person name="Land M."/>
            <person name="Hauser L."/>
            <person name="Markowitz V."/>
            <person name="Cheng J.-F."/>
            <person name="Hugenholtz P."/>
            <person name="Woyke T."/>
            <person name="Wu D."/>
            <person name="Spring S."/>
            <person name="Lang E."/>
            <person name="Kopitz M."/>
            <person name="Brambilla E."/>
            <person name="Klenk H.-P."/>
            <person name="Eisen J.A."/>
        </authorList>
    </citation>
    <scope>NUCLEOTIDE SEQUENCE [LARGE SCALE GENOMIC DNA]</scope>
    <source>
        <strain evidence="2">ATCC 23117 / DSM 6794 / NBRC 15988 / NCIMB 1366 / Sio-4</strain>
    </source>
</reference>
<accession>I4AQQ7</accession>
<proteinExistence type="predicted"/>
<dbReference type="Gene3D" id="3.30.70.1290">
    <property type="entry name" value="Transposase IS200-like"/>
    <property type="match status" value="1"/>
</dbReference>
<dbReference type="HOGENOM" id="CLU_1978237_0_0_10"/>
<dbReference type="AlphaFoldDB" id="I4AQQ7"/>